<sequence>MTELPSSHTESNDEHDLFDDWSAHPIQVGEFVIDFNEKTVTTSSGEVRNITPNSIRLLLLLLQKSSSYVSLNDIHKFIYGNQYKDDSSTRKQVTVLRKLFDDTDKEKNTSKIS</sequence>
<feature type="DNA-binding region" description="OmpR/PhoB-type" evidence="2">
    <location>
        <begin position="23"/>
        <end position="113"/>
    </location>
</feature>
<feature type="domain" description="OmpR/PhoB-type" evidence="3">
    <location>
        <begin position="23"/>
        <end position="113"/>
    </location>
</feature>
<dbReference type="KEGG" id="plei:Q9312_17350"/>
<dbReference type="GO" id="GO:0003677">
    <property type="term" value="F:DNA binding"/>
    <property type="evidence" value="ECO:0007669"/>
    <property type="project" value="UniProtKB-UniRule"/>
</dbReference>
<evidence type="ECO:0000259" key="3">
    <source>
        <dbReference type="PROSITE" id="PS51755"/>
    </source>
</evidence>
<organism evidence="4 5">
    <name type="scientific">Pleionea litopenaei</name>
    <dbReference type="NCBI Taxonomy" id="3070815"/>
    <lineage>
        <taxon>Bacteria</taxon>
        <taxon>Pseudomonadati</taxon>
        <taxon>Pseudomonadota</taxon>
        <taxon>Gammaproteobacteria</taxon>
        <taxon>Oceanospirillales</taxon>
        <taxon>Pleioneaceae</taxon>
        <taxon>Pleionea</taxon>
    </lineage>
</organism>
<dbReference type="AlphaFoldDB" id="A0AA51RT31"/>
<protein>
    <recommendedName>
        <fullName evidence="3">OmpR/PhoB-type domain-containing protein</fullName>
    </recommendedName>
</protein>
<dbReference type="GO" id="GO:0000160">
    <property type="term" value="P:phosphorelay signal transduction system"/>
    <property type="evidence" value="ECO:0007669"/>
    <property type="project" value="InterPro"/>
</dbReference>
<dbReference type="PROSITE" id="PS51755">
    <property type="entry name" value="OMPR_PHOB"/>
    <property type="match status" value="1"/>
</dbReference>
<dbReference type="InterPro" id="IPR016032">
    <property type="entry name" value="Sig_transdc_resp-reg_C-effctor"/>
</dbReference>
<dbReference type="EMBL" id="CP133548">
    <property type="protein sequence ID" value="WMS86983.1"/>
    <property type="molecule type" value="Genomic_DNA"/>
</dbReference>
<accession>A0AA51RT31</accession>
<evidence type="ECO:0000313" key="4">
    <source>
        <dbReference type="EMBL" id="WMS86983.1"/>
    </source>
</evidence>
<dbReference type="GO" id="GO:0006355">
    <property type="term" value="P:regulation of DNA-templated transcription"/>
    <property type="evidence" value="ECO:0007669"/>
    <property type="project" value="InterPro"/>
</dbReference>
<keyword evidence="5" id="KW-1185">Reference proteome</keyword>
<dbReference type="Proteomes" id="UP001239782">
    <property type="component" value="Chromosome"/>
</dbReference>
<reference evidence="4 5" key="1">
    <citation type="submission" date="2023-08" db="EMBL/GenBank/DDBJ databases">
        <title>Pleionea litopenaei sp. nov., isolated from stomach of juvenile Litopenaeus vannamei.</title>
        <authorList>
            <person name="Rho A.M."/>
            <person name="Hwang C.Y."/>
        </authorList>
    </citation>
    <scope>NUCLEOTIDE SEQUENCE [LARGE SCALE GENOMIC DNA]</scope>
    <source>
        <strain evidence="4 5">HL-JVS1</strain>
    </source>
</reference>
<gene>
    <name evidence="4" type="ORF">Q9312_17350</name>
</gene>
<proteinExistence type="predicted"/>
<evidence type="ECO:0000313" key="5">
    <source>
        <dbReference type="Proteomes" id="UP001239782"/>
    </source>
</evidence>
<dbReference type="InterPro" id="IPR001867">
    <property type="entry name" value="OmpR/PhoB-type_DNA-bd"/>
</dbReference>
<evidence type="ECO:0000256" key="1">
    <source>
        <dbReference type="ARBA" id="ARBA00023125"/>
    </source>
</evidence>
<keyword evidence="1 2" id="KW-0238">DNA-binding</keyword>
<dbReference type="RefSeq" id="WP_309202119.1">
    <property type="nucleotide sequence ID" value="NZ_CP133548.1"/>
</dbReference>
<dbReference type="Gene3D" id="1.10.10.10">
    <property type="entry name" value="Winged helix-like DNA-binding domain superfamily/Winged helix DNA-binding domain"/>
    <property type="match status" value="1"/>
</dbReference>
<evidence type="ECO:0000256" key="2">
    <source>
        <dbReference type="PROSITE-ProRule" id="PRU01091"/>
    </source>
</evidence>
<dbReference type="SUPFAM" id="SSF46894">
    <property type="entry name" value="C-terminal effector domain of the bipartite response regulators"/>
    <property type="match status" value="1"/>
</dbReference>
<dbReference type="InterPro" id="IPR036388">
    <property type="entry name" value="WH-like_DNA-bd_sf"/>
</dbReference>
<name>A0AA51RT31_9GAMM</name>